<dbReference type="RefSeq" id="WP_090598530.1">
    <property type="nucleotide sequence ID" value="NZ_FNCS01000018.1"/>
</dbReference>
<accession>A0A1G7Z6Z8</accession>
<dbReference type="EMBL" id="FNCS01000018">
    <property type="protein sequence ID" value="SDH04521.1"/>
    <property type="molecule type" value="Genomic_DNA"/>
</dbReference>
<dbReference type="Pfam" id="PF02746">
    <property type="entry name" value="MR_MLE_N"/>
    <property type="match status" value="1"/>
</dbReference>
<dbReference type="SUPFAM" id="SSF51604">
    <property type="entry name" value="Enolase C-terminal domain-like"/>
    <property type="match status" value="1"/>
</dbReference>
<dbReference type="SFLD" id="SFLDG00179">
    <property type="entry name" value="mandelate_racemase"/>
    <property type="match status" value="1"/>
</dbReference>
<sequence>MKVKSARVHVVPCGNRRAVIIELETDTGLTGLGEAGMAYGAGTTAAAELAGEMIERFVIGEDASRIERIWNTIYDTAFWTKGGGAITFSALSAIEHALWDIKGKDLGAPVHSLMGGPVDDHVAVYANGWWIGCDDAKSYARAAAQTAARGFNALKLYPLGMADPITVVKHPVRRALDASAQRLVVERCKAIREAVGSDVAILLDFGGGLSHHQLMTILEAIEPLDIGFVEEPVDPALPEAMARVAARTSIPIAAGERTYTRYGFHALFSAGAITIAQPDVCNTGGLMETKKIAAMAEAYNLRVAPHNYGSPLATAISLHACAAISNPLILEIFPDFEKEPGYRPVIEEPFEAKIVDGKLAYPTGPGLGVKADRKSLEDTLWRAI</sequence>
<dbReference type="OrthoDB" id="9802699at2"/>
<dbReference type="InterPro" id="IPR013342">
    <property type="entry name" value="Mandelate_racemase_C"/>
</dbReference>
<dbReference type="PROSITE" id="PS00908">
    <property type="entry name" value="MR_MLE_1"/>
    <property type="match status" value="1"/>
</dbReference>
<feature type="domain" description="Mandelate racemase/muconate lactonizing enzyme C-terminal" evidence="2">
    <location>
        <begin position="136"/>
        <end position="251"/>
    </location>
</feature>
<dbReference type="InterPro" id="IPR029017">
    <property type="entry name" value="Enolase-like_N"/>
</dbReference>
<keyword evidence="1" id="KW-0456">Lyase</keyword>
<dbReference type="InterPro" id="IPR013341">
    <property type="entry name" value="Mandelate_racemase_N_dom"/>
</dbReference>
<evidence type="ECO:0000259" key="2">
    <source>
        <dbReference type="SMART" id="SM00922"/>
    </source>
</evidence>
<protein>
    <submittedName>
        <fullName evidence="3">Galactonate dehydratase</fullName>
    </submittedName>
</protein>
<gene>
    <name evidence="3" type="ORF">SAMN04487974_1188</name>
</gene>
<dbReference type="GO" id="GO:0000287">
    <property type="term" value="F:magnesium ion binding"/>
    <property type="evidence" value="ECO:0007669"/>
    <property type="project" value="UniProtKB-ARBA"/>
</dbReference>
<proteinExistence type="predicted"/>
<dbReference type="GO" id="GO:0016829">
    <property type="term" value="F:lyase activity"/>
    <property type="evidence" value="ECO:0007669"/>
    <property type="project" value="UniProtKB-KW"/>
</dbReference>
<dbReference type="Gene3D" id="3.20.20.120">
    <property type="entry name" value="Enolase-like C-terminal domain"/>
    <property type="match status" value="1"/>
</dbReference>
<evidence type="ECO:0000256" key="1">
    <source>
        <dbReference type="ARBA" id="ARBA00023239"/>
    </source>
</evidence>
<reference evidence="3 4" key="1">
    <citation type="submission" date="2016-10" db="EMBL/GenBank/DDBJ databases">
        <authorList>
            <person name="de Groot N.N."/>
        </authorList>
    </citation>
    <scope>NUCLEOTIDE SEQUENCE [LARGE SCALE GENOMIC DNA]</scope>
    <source>
        <strain evidence="3 4">CGMCC 1.10267</strain>
    </source>
</reference>
<dbReference type="CDD" id="cd03316">
    <property type="entry name" value="MR_like"/>
    <property type="match status" value="1"/>
</dbReference>
<keyword evidence="4" id="KW-1185">Reference proteome</keyword>
<dbReference type="SUPFAM" id="SSF54826">
    <property type="entry name" value="Enolase N-terminal domain-like"/>
    <property type="match status" value="1"/>
</dbReference>
<dbReference type="PANTHER" id="PTHR48080">
    <property type="entry name" value="D-GALACTONATE DEHYDRATASE-RELATED"/>
    <property type="match status" value="1"/>
</dbReference>
<dbReference type="Proteomes" id="UP000199495">
    <property type="component" value="Unassembled WGS sequence"/>
</dbReference>
<dbReference type="STRING" id="440168.SAMN04487974_1188"/>
<dbReference type="Pfam" id="PF13378">
    <property type="entry name" value="MR_MLE_C"/>
    <property type="match status" value="1"/>
</dbReference>
<dbReference type="InterPro" id="IPR018110">
    <property type="entry name" value="Mandel_Rmase/mucon_lact_enz_CS"/>
</dbReference>
<dbReference type="AlphaFoldDB" id="A0A1G7Z6Z8"/>
<dbReference type="InterPro" id="IPR029065">
    <property type="entry name" value="Enolase_C-like"/>
</dbReference>
<organism evidence="3 4">
    <name type="scientific">Pelagibacterium luteolum</name>
    <dbReference type="NCBI Taxonomy" id="440168"/>
    <lineage>
        <taxon>Bacteria</taxon>
        <taxon>Pseudomonadati</taxon>
        <taxon>Pseudomonadota</taxon>
        <taxon>Alphaproteobacteria</taxon>
        <taxon>Hyphomicrobiales</taxon>
        <taxon>Devosiaceae</taxon>
        <taxon>Pelagibacterium</taxon>
    </lineage>
</organism>
<dbReference type="SFLD" id="SFLDS00001">
    <property type="entry name" value="Enolase"/>
    <property type="match status" value="1"/>
</dbReference>
<dbReference type="InterPro" id="IPR034593">
    <property type="entry name" value="DgoD-like"/>
</dbReference>
<dbReference type="GO" id="GO:0009063">
    <property type="term" value="P:amino acid catabolic process"/>
    <property type="evidence" value="ECO:0007669"/>
    <property type="project" value="InterPro"/>
</dbReference>
<evidence type="ECO:0000313" key="4">
    <source>
        <dbReference type="Proteomes" id="UP000199495"/>
    </source>
</evidence>
<dbReference type="SMART" id="SM00922">
    <property type="entry name" value="MR_MLE"/>
    <property type="match status" value="1"/>
</dbReference>
<name>A0A1G7Z6Z8_9HYPH</name>
<dbReference type="PANTHER" id="PTHR48080:SF2">
    <property type="entry name" value="D-GALACTONATE DEHYDRATASE"/>
    <property type="match status" value="1"/>
</dbReference>
<evidence type="ECO:0000313" key="3">
    <source>
        <dbReference type="EMBL" id="SDH04521.1"/>
    </source>
</evidence>
<dbReference type="InterPro" id="IPR036849">
    <property type="entry name" value="Enolase-like_C_sf"/>
</dbReference>
<dbReference type="Gene3D" id="3.30.390.10">
    <property type="entry name" value="Enolase-like, N-terminal domain"/>
    <property type="match status" value="1"/>
</dbReference>